<dbReference type="Pfam" id="PF13585">
    <property type="entry name" value="CHU_C"/>
    <property type="match status" value="1"/>
</dbReference>
<feature type="domain" description="PKD" evidence="2">
    <location>
        <begin position="59"/>
        <end position="109"/>
    </location>
</feature>
<dbReference type="InterPro" id="IPR026341">
    <property type="entry name" value="T9SS_type_B"/>
</dbReference>
<dbReference type="RefSeq" id="WP_229207980.1">
    <property type="nucleotide sequence ID" value="NZ_BMLI01000003.1"/>
</dbReference>
<keyword evidence="1" id="KW-0732">Signal</keyword>
<dbReference type="CDD" id="cd00146">
    <property type="entry name" value="PKD"/>
    <property type="match status" value="2"/>
</dbReference>
<protein>
    <recommendedName>
        <fullName evidence="2">PKD domain-containing protein</fullName>
    </recommendedName>
</protein>
<dbReference type="SUPFAM" id="SSF49299">
    <property type="entry name" value="PKD domain"/>
    <property type="match status" value="2"/>
</dbReference>
<evidence type="ECO:0000259" key="2">
    <source>
        <dbReference type="PROSITE" id="PS50093"/>
    </source>
</evidence>
<dbReference type="InterPro" id="IPR000601">
    <property type="entry name" value="PKD_dom"/>
</dbReference>
<accession>A0ABQ2IHX4</accession>
<dbReference type="SUPFAM" id="SSF82171">
    <property type="entry name" value="DPP6 N-terminal domain-like"/>
    <property type="match status" value="1"/>
</dbReference>
<dbReference type="Proteomes" id="UP000632339">
    <property type="component" value="Unassembled WGS sequence"/>
</dbReference>
<evidence type="ECO:0000313" key="3">
    <source>
        <dbReference type="EMBL" id="GGN08334.1"/>
    </source>
</evidence>
<dbReference type="EMBL" id="BMLI01000003">
    <property type="protein sequence ID" value="GGN08334.1"/>
    <property type="molecule type" value="Genomic_DNA"/>
</dbReference>
<keyword evidence="4" id="KW-1185">Reference proteome</keyword>
<dbReference type="SMART" id="SM00089">
    <property type="entry name" value="PKD"/>
    <property type="match status" value="2"/>
</dbReference>
<feature type="domain" description="PKD" evidence="2">
    <location>
        <begin position="572"/>
        <end position="647"/>
    </location>
</feature>
<dbReference type="PROSITE" id="PS50093">
    <property type="entry name" value="PKD"/>
    <property type="match status" value="2"/>
</dbReference>
<dbReference type="Pfam" id="PF18911">
    <property type="entry name" value="PKD_4"/>
    <property type="match status" value="1"/>
</dbReference>
<reference evidence="4" key="1">
    <citation type="journal article" date="2019" name="Int. J. Syst. Evol. Microbiol.">
        <title>The Global Catalogue of Microorganisms (GCM) 10K type strain sequencing project: providing services to taxonomists for standard genome sequencing and annotation.</title>
        <authorList>
            <consortium name="The Broad Institute Genomics Platform"/>
            <consortium name="The Broad Institute Genome Sequencing Center for Infectious Disease"/>
            <person name="Wu L."/>
            <person name="Ma J."/>
        </authorList>
    </citation>
    <scope>NUCLEOTIDE SEQUENCE [LARGE SCALE GENOMIC DNA]</scope>
    <source>
        <strain evidence="4">CGMCC 1.6375</strain>
    </source>
</reference>
<dbReference type="InterPro" id="IPR035986">
    <property type="entry name" value="PKD_dom_sf"/>
</dbReference>
<proteinExistence type="predicted"/>
<evidence type="ECO:0000313" key="4">
    <source>
        <dbReference type="Proteomes" id="UP000632339"/>
    </source>
</evidence>
<dbReference type="NCBIfam" id="TIGR04131">
    <property type="entry name" value="Bac_Flav_CTERM"/>
    <property type="match status" value="1"/>
</dbReference>
<dbReference type="Pfam" id="PF00801">
    <property type="entry name" value="PKD"/>
    <property type="match status" value="1"/>
</dbReference>
<organism evidence="3 4">
    <name type="scientific">Dyadobacter beijingensis</name>
    <dbReference type="NCBI Taxonomy" id="365489"/>
    <lineage>
        <taxon>Bacteria</taxon>
        <taxon>Pseudomonadati</taxon>
        <taxon>Bacteroidota</taxon>
        <taxon>Cytophagia</taxon>
        <taxon>Cytophagales</taxon>
        <taxon>Spirosomataceae</taxon>
        <taxon>Dyadobacter</taxon>
    </lineage>
</organism>
<name>A0ABQ2IHX4_9BACT</name>
<gene>
    <name evidence="3" type="ORF">GCM10010967_49920</name>
</gene>
<comment type="caution">
    <text evidence="3">The sequence shown here is derived from an EMBL/GenBank/DDBJ whole genome shotgun (WGS) entry which is preliminary data.</text>
</comment>
<dbReference type="InterPro" id="IPR022409">
    <property type="entry name" value="PKD/Chitinase_dom"/>
</dbReference>
<evidence type="ECO:0000256" key="1">
    <source>
        <dbReference type="SAM" id="SignalP"/>
    </source>
</evidence>
<dbReference type="InterPro" id="IPR013783">
    <property type="entry name" value="Ig-like_fold"/>
</dbReference>
<feature type="signal peptide" evidence="1">
    <location>
        <begin position="1"/>
        <end position="28"/>
    </location>
</feature>
<feature type="chain" id="PRO_5047399827" description="PKD domain-containing protein" evidence="1">
    <location>
        <begin position="29"/>
        <end position="957"/>
    </location>
</feature>
<dbReference type="Gene3D" id="2.60.40.10">
    <property type="entry name" value="Immunoglobulins"/>
    <property type="match status" value="2"/>
</dbReference>
<sequence>MGRFYNRYQHFFYVLCLLMLLSAASTWAQTPFLVQGQCMQNPDCEADSTSFRDTVSTATAWRWSFGEAGATDTRRNPQHSYLSPGTYTVTLVRTLRGGATQTVTQSVNIGELPPEFQGWKIDTTICKGDTLILDPYPNGAPAGAKYIWYPKGDTTQTLKVDSSGCYSVEVIMPNGCKIQNRINVKICMEPQAQEGSKWYFGGNAGLDFSNTPPTPLTDGKLNTPEGTSSIANSKGQLLFYSDGIKVWNKNGDEMTCTFGPCAPMKGSPNSTQSVLIVPQPTCRGCEYLYNVFTTTDINGEKLLTVSVVDMRRNNGLGQIIEQNTTLQQPTTERIASVRNDRDSTYWVVSHDYGTNKFRIFHATTGGLVEVSAPELGMAHDSTNKAEGYMKFSSPDSTTGERQLAVVIPGPARNYVELFTFNDSTGTLTYKKTMDLGPAPPIAYGIEFSPSGEKMYVSFQGENGTKSLLKQYDLSLPDSLVIETAITIDSSATQKYGALQFGPDGRIYMAIEGSEYLAVIGEPEGNSLTGVDYERDGVNLGGKKSQLGLPNMVQDFTQESSGPGFEADGFCTNEPTTFQASPMCDPIEDMYSWDFLGNGSFTAPSKQQQATYTYTQPGKYMVAMRATNKCTDTTIVQEITIYETPSNIDLGPDKDTCGAYVPLDMKVNAEVYAWINRGRVVGRGRTYNATSTGRYIAIAFNGPQGDCYAADTIEITLRKPPAFSIGPDTTLCRDSSIVLRVESERWIEYKWSTGEDTRKVTIGQPGQYSVVVKDRNDCYNSDTIQVGELPSPILGLAPENYICIPDGQSVILDAAGQGPYSYLWPHSGDTTRTITVNQEGRYIVRATNQEGCVTEQATEVVDQCEPRVFIPDAFTPDGEGRNESLKVFGAYYTNFTMRIYNRWGEVIYATNSIEAEWDGTYKGVKVQPGSYPYVMSYEAQYFPERNPIVKRGAVMVIR</sequence>